<dbReference type="InterPro" id="IPR000719">
    <property type="entry name" value="Prot_kinase_dom"/>
</dbReference>
<dbReference type="PROSITE" id="PS00107">
    <property type="entry name" value="PROTEIN_KINASE_ATP"/>
    <property type="match status" value="1"/>
</dbReference>
<feature type="binding site" evidence="7">
    <location>
        <begin position="722"/>
        <end position="723"/>
    </location>
    <ligand>
        <name>ATP</name>
        <dbReference type="ChEBI" id="CHEBI:30616"/>
    </ligand>
</feature>
<organism evidence="12 13">
    <name type="scientific">Diacronema lutheri</name>
    <name type="common">Unicellular marine alga</name>
    <name type="synonym">Monochrysis lutheri</name>
    <dbReference type="NCBI Taxonomy" id="2081491"/>
    <lineage>
        <taxon>Eukaryota</taxon>
        <taxon>Haptista</taxon>
        <taxon>Haptophyta</taxon>
        <taxon>Pavlovophyceae</taxon>
        <taxon>Pavlovales</taxon>
        <taxon>Pavlovaceae</taxon>
        <taxon>Diacronema</taxon>
    </lineage>
</organism>
<dbReference type="InterPro" id="IPR008271">
    <property type="entry name" value="Ser/Thr_kinase_AS"/>
</dbReference>
<keyword evidence="13" id="KW-1185">Reference proteome</keyword>
<evidence type="ECO:0000313" key="13">
    <source>
        <dbReference type="Proteomes" id="UP000751190"/>
    </source>
</evidence>
<feature type="binding site" evidence="7">
    <location>
        <position position="769"/>
    </location>
    <ligand>
        <name>ATP</name>
        <dbReference type="ChEBI" id="CHEBI:30616"/>
    </ligand>
</feature>
<dbReference type="Pfam" id="PF00069">
    <property type="entry name" value="Pkinase"/>
    <property type="match status" value="1"/>
</dbReference>
<dbReference type="GO" id="GO:0004674">
    <property type="term" value="F:protein serine/threonine kinase activity"/>
    <property type="evidence" value="ECO:0007669"/>
    <property type="project" value="UniProtKB-KW"/>
</dbReference>
<keyword evidence="5 7" id="KW-0067">ATP-binding</keyword>
<feature type="region of interest" description="Disordered" evidence="10">
    <location>
        <begin position="472"/>
        <end position="507"/>
    </location>
</feature>
<protein>
    <recommendedName>
        <fullName evidence="11">Protein kinase domain-containing protein</fullName>
    </recommendedName>
</protein>
<evidence type="ECO:0000256" key="8">
    <source>
        <dbReference type="PIRSR" id="PIRSR630616-3"/>
    </source>
</evidence>
<feature type="region of interest" description="Disordered" evidence="10">
    <location>
        <begin position="327"/>
        <end position="383"/>
    </location>
</feature>
<evidence type="ECO:0000256" key="6">
    <source>
        <dbReference type="PIRSR" id="PIRSR630616-1"/>
    </source>
</evidence>
<dbReference type="Gene3D" id="3.30.460.10">
    <property type="entry name" value="Beta Polymerase, domain 2"/>
    <property type="match status" value="1"/>
</dbReference>
<dbReference type="SUPFAM" id="SSF81631">
    <property type="entry name" value="PAP/OAS1 substrate-binding domain"/>
    <property type="match status" value="1"/>
</dbReference>
<keyword evidence="2" id="KW-0808">Transferase</keyword>
<dbReference type="SMART" id="SM00220">
    <property type="entry name" value="S_TKc"/>
    <property type="match status" value="1"/>
</dbReference>
<name>A0A8J5XFE5_DIALT</name>
<dbReference type="EMBL" id="JAGTXO010000038">
    <property type="protein sequence ID" value="KAG8459724.1"/>
    <property type="molecule type" value="Genomic_DNA"/>
</dbReference>
<dbReference type="OrthoDB" id="273917at2759"/>
<evidence type="ECO:0000256" key="9">
    <source>
        <dbReference type="PROSITE-ProRule" id="PRU10141"/>
    </source>
</evidence>
<dbReference type="Pfam" id="PF22600">
    <property type="entry name" value="MTPAP-like_central"/>
    <property type="match status" value="1"/>
</dbReference>
<dbReference type="InterPro" id="IPR054708">
    <property type="entry name" value="MTPAP-like_central"/>
</dbReference>
<dbReference type="InterPro" id="IPR030616">
    <property type="entry name" value="Aur-like"/>
</dbReference>
<comment type="caution">
    <text evidence="12">The sequence shown here is derived from an EMBL/GenBank/DDBJ whole genome shotgun (WGS) entry which is preliminary data.</text>
</comment>
<evidence type="ECO:0000313" key="12">
    <source>
        <dbReference type="EMBL" id="KAG8459724.1"/>
    </source>
</evidence>
<sequence length="1510" mass="153783">MAAVLAALGAVQDHARLARLDGALERWCALSGRARLHPAALALLLRAEALRVVLANASAARIADALGRWRERAALRAVGGGALVKSLDDLVRDVLGAREIARSAAALAGAPRAAPAATLESARAALGAHGAPTAVLPAATIGALVEALAVATSDECDAAVALPTASSHGRSPAALVPAAVQRSRTPAASEAADDAALRDAPRGAGALGAGLEVSARAGPATRAPRALQPSVASITRAERFVGDAASARAVRPATVACAAASASAAAPVGSPPREWVAARVGARAAPVATAACGGAVAAAGGDGALSPHRTPARPTTARRAHCAAEGTRMEGAARTGAEAQQPPRAGGAMGAGSARPLGSRASGARRAHMARPLRSPSAPPRRAAAAVAHDGHGRLALDGAESARLSGARSPPWTAARDAAAMSRTRSASARAVRPRARPATAAGAAAASRADAAEWGENGCSDWAAYRRTARGAGRAPSDAPPPSSSSSSPPSADEHNNITAKTDGEEGALAVRATYALELRTPPGGSGAARSGAAAATAARAVDTGGATARGAGGALPRTRELPSLRRLVAASQAAGRPALDSVGMYALGRTIGHGAFGAVKAGVHKLSGLRVAVKCYRNADVRTEADARALEREVAILRLVGGHMQIVRLYELIDTPTHTYLVLELATHGDLATHLRASCPQAAAGGLADGAAAELFAQACEAVAFCHANGVIHRDIKPENCLLARGLRARAPAAAAVAAAGGGGGGGGGDGGAPPGRGALRLLLTDFGLSAYPVRPGQLLRVPCGTPSHAAPEILGMRGAGGVGRTGAQGAAAAGGGAGVVGVTGGYDGFLADVWSLGVLLYTLCHGVLPFDSAAQILRAQPNPTSPTLGAGAAELIGAVLRAEPRQRLDLDGVRAHRWVARASVALARARAAAPRAGPGGGGARADGALLRAMAETYGYAEEAARASVEGAALDHAAATYMLLEDAALFDPPPSGRRPAPPPPVAAAPPLAFASDSVEAKLAMGLGDLLLKKGVPATALHGSGIDVARLASPEPRGSRFQRLSRLAVLPAGKALLSGALPPTARSVEQLTLTAEIGALESEMVARQQFERQAAMRLRQADLTTERMRSQLERLHQPVRSTERQRAYMREHVAALRAKHDTLMAEIARRVGAKELLADEGAAAAAQAADGGSGDGGREDAAAAPALSALATPGDPLDEDVRQFVDEQAKSSERQAELVERLIGKVNRYLQGSEGQEGLLPSGALALFGSRATKLSLPSSDVDLVVQGELTEAAQRAGGARAVIAALVERLRPDHPDIKFIDAVIPRCKFVDAPSGLTADITAGPSLLHRPGHAPLQHSGELASAFVRRLQVEYPALRPLVLIGKALLRRAHYHEPVMGGLSSHGLVLMVGTLLRIREKEIGAIALRHTPVGVLLCEFLFVFGFEIDFARTGISLRRGAFFDRTELGDMAAPLLVEDPLAEAPEDGTIVNVTHVVTSTSMLQGIFRSAYSLLAAQQHTPLALLASLDE</sequence>
<dbReference type="PANTHER" id="PTHR24350">
    <property type="entry name" value="SERINE/THREONINE-PROTEIN KINASE IAL-RELATED"/>
    <property type="match status" value="1"/>
</dbReference>
<dbReference type="GO" id="GO:0005524">
    <property type="term" value="F:ATP binding"/>
    <property type="evidence" value="ECO:0007669"/>
    <property type="project" value="UniProtKB-UniRule"/>
</dbReference>
<evidence type="ECO:0000256" key="4">
    <source>
        <dbReference type="ARBA" id="ARBA00022777"/>
    </source>
</evidence>
<feature type="binding site" evidence="7 9">
    <location>
        <position position="617"/>
    </location>
    <ligand>
        <name>ATP</name>
        <dbReference type="ChEBI" id="CHEBI:30616"/>
    </ligand>
</feature>
<keyword evidence="4" id="KW-0418">Kinase</keyword>
<feature type="region of interest" description="Disordered" evidence="10">
    <location>
        <begin position="400"/>
        <end position="445"/>
    </location>
</feature>
<evidence type="ECO:0000256" key="1">
    <source>
        <dbReference type="ARBA" id="ARBA00022527"/>
    </source>
</evidence>
<evidence type="ECO:0000256" key="5">
    <source>
        <dbReference type="ARBA" id="ARBA00022840"/>
    </source>
</evidence>
<dbReference type="InterPro" id="IPR017441">
    <property type="entry name" value="Protein_kinase_ATP_BS"/>
</dbReference>
<dbReference type="GO" id="GO:0046872">
    <property type="term" value="F:metal ion binding"/>
    <property type="evidence" value="ECO:0007669"/>
    <property type="project" value="UniProtKB-KW"/>
</dbReference>
<keyword evidence="3 7" id="KW-0547">Nucleotide-binding</keyword>
<dbReference type="SUPFAM" id="SSF56112">
    <property type="entry name" value="Protein kinase-like (PK-like)"/>
    <property type="match status" value="1"/>
</dbReference>
<dbReference type="PROSITE" id="PS00108">
    <property type="entry name" value="PROTEIN_KINASE_ST"/>
    <property type="match status" value="1"/>
</dbReference>
<dbReference type="OMA" id="LERWCAL"/>
<dbReference type="InterPro" id="IPR011009">
    <property type="entry name" value="Kinase-like_dom_sf"/>
</dbReference>
<evidence type="ECO:0000256" key="2">
    <source>
        <dbReference type="ARBA" id="ARBA00022679"/>
    </source>
</evidence>
<gene>
    <name evidence="12" type="ORF">KFE25_003176</name>
</gene>
<dbReference type="InterPro" id="IPR043519">
    <property type="entry name" value="NT_sf"/>
</dbReference>
<accession>A0A8J5XFE5</accession>
<dbReference type="Proteomes" id="UP000751190">
    <property type="component" value="Unassembled WGS sequence"/>
</dbReference>
<evidence type="ECO:0000256" key="3">
    <source>
        <dbReference type="ARBA" id="ARBA00022741"/>
    </source>
</evidence>
<evidence type="ECO:0000256" key="10">
    <source>
        <dbReference type="SAM" id="MobiDB-lite"/>
    </source>
</evidence>
<evidence type="ECO:0000256" key="7">
    <source>
        <dbReference type="PIRSR" id="PIRSR630616-2"/>
    </source>
</evidence>
<feature type="domain" description="Protein kinase" evidence="11">
    <location>
        <begin position="588"/>
        <end position="903"/>
    </location>
</feature>
<dbReference type="SUPFAM" id="SSF81301">
    <property type="entry name" value="Nucleotidyltransferase"/>
    <property type="match status" value="1"/>
</dbReference>
<evidence type="ECO:0000259" key="11">
    <source>
        <dbReference type="PROSITE" id="PS50011"/>
    </source>
</evidence>
<dbReference type="Gene3D" id="1.10.1410.10">
    <property type="match status" value="1"/>
</dbReference>
<feature type="binding site" evidence="7">
    <location>
        <begin position="667"/>
        <end position="669"/>
    </location>
    <ligand>
        <name>ATP</name>
        <dbReference type="ChEBI" id="CHEBI:30616"/>
    </ligand>
</feature>
<feature type="compositionally biased region" description="Low complexity" evidence="10">
    <location>
        <begin position="372"/>
        <end position="383"/>
    </location>
</feature>
<feature type="compositionally biased region" description="Low complexity" evidence="10">
    <location>
        <begin position="415"/>
        <end position="445"/>
    </location>
</feature>
<proteinExistence type="predicted"/>
<keyword evidence="1" id="KW-0723">Serine/threonine-protein kinase</keyword>
<dbReference type="Gene3D" id="1.10.510.10">
    <property type="entry name" value="Transferase(Phosphotransferase) domain 1"/>
    <property type="match status" value="1"/>
</dbReference>
<reference evidence="12" key="1">
    <citation type="submission" date="2021-05" db="EMBL/GenBank/DDBJ databases">
        <title>The genome of the haptophyte Pavlova lutheri (Diacronema luteri, Pavlovales) - a model for lipid biosynthesis in eukaryotic algae.</title>
        <authorList>
            <person name="Hulatt C.J."/>
            <person name="Posewitz M.C."/>
        </authorList>
    </citation>
    <scope>NUCLEOTIDE SEQUENCE</scope>
    <source>
        <strain evidence="12">NIVA-4/92</strain>
    </source>
</reference>
<feature type="cross-link" description="Glycyl lysine isopeptide (Lys-Gly) (interchain with G-Cter in SUMO2)" evidence="8">
    <location>
        <position position="720"/>
    </location>
</feature>
<dbReference type="PROSITE" id="PS50011">
    <property type="entry name" value="PROTEIN_KINASE_DOM"/>
    <property type="match status" value="1"/>
</dbReference>
<feature type="active site" description="Proton acceptor" evidence="6">
    <location>
        <position position="718"/>
    </location>
</feature>